<dbReference type="FunCoup" id="A0A402D176">
    <property type="interactions" value="373"/>
</dbReference>
<dbReference type="KEGG" id="ccot:CCAX7_37430"/>
<dbReference type="PANTHER" id="PTHR42934:SF1">
    <property type="entry name" value="GLYCOLATE OXIDASE SUBUNIT GLCD"/>
    <property type="match status" value="1"/>
</dbReference>
<keyword evidence="4" id="KW-0274">FAD</keyword>
<name>A0A402D176_9BACT</name>
<dbReference type="PANTHER" id="PTHR42934">
    <property type="entry name" value="GLYCOLATE OXIDASE SUBUNIT GLCD"/>
    <property type="match status" value="1"/>
</dbReference>
<dbReference type="InterPro" id="IPR004113">
    <property type="entry name" value="FAD-bd_oxidored_4_C"/>
</dbReference>
<dbReference type="InterPro" id="IPR016164">
    <property type="entry name" value="FAD-linked_Oxase-like_C"/>
</dbReference>
<dbReference type="Pfam" id="PF02913">
    <property type="entry name" value="FAD-oxidase_C"/>
    <property type="match status" value="1"/>
</dbReference>
<dbReference type="InterPro" id="IPR016166">
    <property type="entry name" value="FAD-bd_PCMH"/>
</dbReference>
<keyword evidence="7" id="KW-1185">Reference proteome</keyword>
<dbReference type="Proteomes" id="UP000287394">
    <property type="component" value="Chromosome"/>
</dbReference>
<dbReference type="InterPro" id="IPR006094">
    <property type="entry name" value="Oxid_FAD_bind_N"/>
</dbReference>
<proteinExistence type="inferred from homology"/>
<dbReference type="GO" id="GO:0071949">
    <property type="term" value="F:FAD binding"/>
    <property type="evidence" value="ECO:0007669"/>
    <property type="project" value="InterPro"/>
</dbReference>
<keyword evidence="3" id="KW-0285">Flavoprotein</keyword>
<dbReference type="Gene3D" id="1.10.45.10">
    <property type="entry name" value="Vanillyl-alcohol Oxidase, Chain A, domain 4"/>
    <property type="match status" value="1"/>
</dbReference>
<accession>A0A402D176</accession>
<dbReference type="RefSeq" id="WP_119323260.1">
    <property type="nucleotide sequence ID" value="NZ_AP025739.1"/>
</dbReference>
<comment type="similarity">
    <text evidence="2">Belongs to the FAD-binding oxidoreductase/transferase type 4 family.</text>
</comment>
<evidence type="ECO:0000256" key="3">
    <source>
        <dbReference type="ARBA" id="ARBA00022630"/>
    </source>
</evidence>
<evidence type="ECO:0000313" key="6">
    <source>
        <dbReference type="EMBL" id="BDI31692.1"/>
    </source>
</evidence>
<organism evidence="6 7">
    <name type="scientific">Capsulimonas corticalis</name>
    <dbReference type="NCBI Taxonomy" id="2219043"/>
    <lineage>
        <taxon>Bacteria</taxon>
        <taxon>Bacillati</taxon>
        <taxon>Armatimonadota</taxon>
        <taxon>Armatimonadia</taxon>
        <taxon>Capsulimonadales</taxon>
        <taxon>Capsulimonadaceae</taxon>
        <taxon>Capsulimonas</taxon>
    </lineage>
</organism>
<evidence type="ECO:0000256" key="2">
    <source>
        <dbReference type="ARBA" id="ARBA00008000"/>
    </source>
</evidence>
<evidence type="ECO:0000256" key="1">
    <source>
        <dbReference type="ARBA" id="ARBA00001974"/>
    </source>
</evidence>
<evidence type="ECO:0000256" key="4">
    <source>
        <dbReference type="ARBA" id="ARBA00022827"/>
    </source>
</evidence>
<evidence type="ECO:0000313" key="7">
    <source>
        <dbReference type="Proteomes" id="UP000287394"/>
    </source>
</evidence>
<keyword evidence="5" id="KW-0560">Oxidoreductase</keyword>
<dbReference type="FunFam" id="3.30.70.2740:FF:000001">
    <property type="entry name" value="D-lactate dehydrogenase mitochondrial"/>
    <property type="match status" value="1"/>
</dbReference>
<dbReference type="EMBL" id="AP025739">
    <property type="protein sequence ID" value="BDI31692.1"/>
    <property type="molecule type" value="Genomic_DNA"/>
</dbReference>
<reference evidence="6 7" key="1">
    <citation type="journal article" date="2019" name="Int. J. Syst. Evol. Microbiol.">
        <title>Capsulimonas corticalis gen. nov., sp. nov., an aerobic capsulated bacterium, of a novel bacterial order, Capsulimonadales ord. nov., of the class Armatimonadia of the phylum Armatimonadetes.</title>
        <authorList>
            <person name="Li J."/>
            <person name="Kudo C."/>
            <person name="Tonouchi A."/>
        </authorList>
    </citation>
    <scope>NUCLEOTIDE SEQUENCE [LARGE SCALE GENOMIC DNA]</scope>
    <source>
        <strain evidence="6 7">AX-7</strain>
    </source>
</reference>
<gene>
    <name evidence="6" type="ORF">CCAX7_37430</name>
</gene>
<dbReference type="InterPro" id="IPR016171">
    <property type="entry name" value="Vanillyl_alc_oxidase_C-sub2"/>
</dbReference>
<dbReference type="Pfam" id="PF01565">
    <property type="entry name" value="FAD_binding_4"/>
    <property type="match status" value="1"/>
</dbReference>
<dbReference type="PROSITE" id="PS51387">
    <property type="entry name" value="FAD_PCMH"/>
    <property type="match status" value="1"/>
</dbReference>
<dbReference type="GO" id="GO:0016491">
    <property type="term" value="F:oxidoreductase activity"/>
    <property type="evidence" value="ECO:0007669"/>
    <property type="project" value="UniProtKB-KW"/>
</dbReference>
<dbReference type="OrthoDB" id="9767256at2"/>
<dbReference type="InterPro" id="IPR016169">
    <property type="entry name" value="FAD-bd_PCMH_sub2"/>
</dbReference>
<dbReference type="AlphaFoldDB" id="A0A402D176"/>
<dbReference type="Gene3D" id="3.30.70.2740">
    <property type="match status" value="1"/>
</dbReference>
<dbReference type="Gene3D" id="3.30.465.10">
    <property type="match status" value="1"/>
</dbReference>
<dbReference type="SUPFAM" id="SSF56176">
    <property type="entry name" value="FAD-binding/transporter-associated domain-like"/>
    <property type="match status" value="1"/>
</dbReference>
<dbReference type="InterPro" id="IPR051914">
    <property type="entry name" value="FAD-linked_OxidoTrans_Type4"/>
</dbReference>
<dbReference type="SUPFAM" id="SSF55103">
    <property type="entry name" value="FAD-linked oxidases, C-terminal domain"/>
    <property type="match status" value="1"/>
</dbReference>
<protein>
    <submittedName>
        <fullName evidence="6">Lactate dehydrogenase</fullName>
    </submittedName>
</protein>
<sequence length="472" mass="49522">MTIIEELKQIVGGDAVLSGKGERMTYERDAYPLEAAQPLATVLPSTTEQVAAIVKLCVKHDIPFTPRGAGTGLAGGTLCPGGVLIGVARMNRVLDIDLRNRRLTAQAGAVNVELTKAVAGDGYLYAPDPSSQGASTIGGNIANNAGGPHTLKYGVTVNHVLALEMVLPDGEIVTLGDKTEDTNGYDLMGLAVGAEGTFGIVTQATLRLVRQTQAVRTLLAVFGTIDDATQTVSDIVAAGIVPAALEMLDGVIIQTVEDAFHYGFPRDAGAVLIIELDGLAAGIDTLAARVRDVCTASGAREVRQASTPQERAKLWAARKKAIGTLGRLAPSCVTQDCVIPRSKLPEVLRAIAGIGAKHNLRIANVFHAGDGNLHPATLFDERDPEQVQRVMAASHDILELCIGMGGTLTGEHGIGVEKRDYMPLLFPAETLRTMSDVRDVFNAAGLCNPGKILPTSHGCSFEFTPRGGAVAV</sequence>
<dbReference type="InterPro" id="IPR036318">
    <property type="entry name" value="FAD-bd_PCMH-like_sf"/>
</dbReference>
<evidence type="ECO:0000256" key="5">
    <source>
        <dbReference type="ARBA" id="ARBA00023002"/>
    </source>
</evidence>
<comment type="cofactor">
    <cofactor evidence="1">
        <name>FAD</name>
        <dbReference type="ChEBI" id="CHEBI:57692"/>
    </cofactor>
</comment>